<keyword evidence="2" id="KW-1185">Reference proteome</keyword>
<dbReference type="OrthoDB" id="10249419at2759"/>
<dbReference type="EMBL" id="JAFJYH010000029">
    <property type="protein sequence ID" value="KAG4423813.1"/>
    <property type="molecule type" value="Genomic_DNA"/>
</dbReference>
<organism evidence="1 2">
    <name type="scientific">Cadophora malorum</name>
    <dbReference type="NCBI Taxonomy" id="108018"/>
    <lineage>
        <taxon>Eukaryota</taxon>
        <taxon>Fungi</taxon>
        <taxon>Dikarya</taxon>
        <taxon>Ascomycota</taxon>
        <taxon>Pezizomycotina</taxon>
        <taxon>Leotiomycetes</taxon>
        <taxon>Helotiales</taxon>
        <taxon>Ploettnerulaceae</taxon>
        <taxon>Cadophora</taxon>
    </lineage>
</organism>
<dbReference type="Gene3D" id="3.10.180.10">
    <property type="entry name" value="2,3-Dihydroxybiphenyl 1,2-Dioxygenase, domain 1"/>
    <property type="match status" value="1"/>
</dbReference>
<name>A0A8H7WFK5_9HELO</name>
<dbReference type="InterPro" id="IPR029068">
    <property type="entry name" value="Glyas_Bleomycin-R_OHBP_Dase"/>
</dbReference>
<gene>
    <name evidence="1" type="ORF">IFR04_003109</name>
</gene>
<sequence length="66" mass="7294">MRTPMPRVDTGLDPAAVDKFYELAIKAGGIDNGKPGIRPEMSRQPYYSAFVLDTDGNNFEAVYVVK</sequence>
<evidence type="ECO:0000313" key="2">
    <source>
        <dbReference type="Proteomes" id="UP000664132"/>
    </source>
</evidence>
<comment type="caution">
    <text evidence="1">The sequence shown here is derived from an EMBL/GenBank/DDBJ whole genome shotgun (WGS) entry which is preliminary data.</text>
</comment>
<dbReference type="SUPFAM" id="SSF54593">
    <property type="entry name" value="Glyoxalase/Bleomycin resistance protein/Dihydroxybiphenyl dioxygenase"/>
    <property type="match status" value="1"/>
</dbReference>
<proteinExistence type="predicted"/>
<dbReference type="PANTHER" id="PTHR35006:SF2">
    <property type="entry name" value="GLYOXALASE FAMILY PROTEIN (AFU_ORTHOLOGUE AFUA_5G14830)"/>
    <property type="match status" value="1"/>
</dbReference>
<dbReference type="PANTHER" id="PTHR35006">
    <property type="entry name" value="GLYOXALASE FAMILY PROTEIN (AFU_ORTHOLOGUE AFUA_5G14830)"/>
    <property type="match status" value="1"/>
</dbReference>
<reference evidence="1" key="1">
    <citation type="submission" date="2021-02" db="EMBL/GenBank/DDBJ databases">
        <title>Genome sequence Cadophora malorum strain M34.</title>
        <authorList>
            <person name="Stefanovic E."/>
            <person name="Vu D."/>
            <person name="Scully C."/>
            <person name="Dijksterhuis J."/>
            <person name="Roader J."/>
            <person name="Houbraken J."/>
        </authorList>
    </citation>
    <scope>NUCLEOTIDE SEQUENCE</scope>
    <source>
        <strain evidence="1">M34</strain>
    </source>
</reference>
<dbReference type="AlphaFoldDB" id="A0A8H7WFK5"/>
<protein>
    <submittedName>
        <fullName evidence="1">Uncharacterized protein</fullName>
    </submittedName>
</protein>
<dbReference type="Proteomes" id="UP000664132">
    <property type="component" value="Unassembled WGS sequence"/>
</dbReference>
<evidence type="ECO:0000313" key="1">
    <source>
        <dbReference type="EMBL" id="KAG4423813.1"/>
    </source>
</evidence>
<accession>A0A8H7WFK5</accession>